<sequence>MTATGAGSTGWSSSEERLSLLQVCGHFLLHPLIALHIAQRQIVGLPNHYNHGFHPFESGLAPTRHKLHCTTSGMASDKL</sequence>
<proteinExistence type="predicted"/>
<dbReference type="EMBL" id="JBHRTI010000010">
    <property type="protein sequence ID" value="MFC3148956.1"/>
    <property type="molecule type" value="Genomic_DNA"/>
</dbReference>
<accession>A0ABV7H8J0</accession>
<dbReference type="Proteomes" id="UP001595556">
    <property type="component" value="Unassembled WGS sequence"/>
</dbReference>
<gene>
    <name evidence="1" type="ORF">ACFOEN_15115</name>
</gene>
<reference evidence="2" key="1">
    <citation type="journal article" date="2019" name="Int. J. Syst. Evol. Microbiol.">
        <title>The Global Catalogue of Microorganisms (GCM) 10K type strain sequencing project: providing services to taxonomists for standard genome sequencing and annotation.</title>
        <authorList>
            <consortium name="The Broad Institute Genomics Platform"/>
            <consortium name="The Broad Institute Genome Sequencing Center for Infectious Disease"/>
            <person name="Wu L."/>
            <person name="Ma J."/>
        </authorList>
    </citation>
    <scope>NUCLEOTIDE SEQUENCE [LARGE SCALE GENOMIC DNA]</scope>
    <source>
        <strain evidence="2">KCTC 52168</strain>
    </source>
</reference>
<protein>
    <submittedName>
        <fullName evidence="1">Uncharacterized protein</fullName>
    </submittedName>
</protein>
<comment type="caution">
    <text evidence="1">The sequence shown here is derived from an EMBL/GenBank/DDBJ whole genome shotgun (WGS) entry which is preliminary data.</text>
</comment>
<name>A0ABV7H8J0_9BURK</name>
<organism evidence="1 2">
    <name type="scientific">Piscinibacterium candidicorallinum</name>
    <dbReference type="NCBI Taxonomy" id="1793872"/>
    <lineage>
        <taxon>Bacteria</taxon>
        <taxon>Pseudomonadati</taxon>
        <taxon>Pseudomonadota</taxon>
        <taxon>Betaproteobacteria</taxon>
        <taxon>Burkholderiales</taxon>
        <taxon>Piscinibacterium</taxon>
    </lineage>
</organism>
<evidence type="ECO:0000313" key="2">
    <source>
        <dbReference type="Proteomes" id="UP001595556"/>
    </source>
</evidence>
<keyword evidence="2" id="KW-1185">Reference proteome</keyword>
<evidence type="ECO:0000313" key="1">
    <source>
        <dbReference type="EMBL" id="MFC3148956.1"/>
    </source>
</evidence>
<dbReference type="RefSeq" id="WP_377305348.1">
    <property type="nucleotide sequence ID" value="NZ_CP180191.1"/>
</dbReference>